<dbReference type="EMBL" id="CP000575">
    <property type="protein sequence ID" value="ABN69878.1"/>
    <property type="molecule type" value="Genomic_DNA"/>
</dbReference>
<proteinExistence type="predicted"/>
<dbReference type="HOGENOM" id="CLU_076814_1_0_2"/>
<dbReference type="SUPFAM" id="SSF160975">
    <property type="entry name" value="AF1531-like"/>
    <property type="match status" value="1"/>
</dbReference>
<dbReference type="InterPro" id="IPR007003">
    <property type="entry name" value="DUF655"/>
</dbReference>
<dbReference type="Gene3D" id="1.10.150.280">
    <property type="entry name" value="AF1531-like domain"/>
    <property type="match status" value="1"/>
</dbReference>
<dbReference type="eggNOG" id="arCOG04130">
    <property type="taxonomic scope" value="Archaea"/>
</dbReference>
<dbReference type="Gene3D" id="2.40.50.140">
    <property type="entry name" value="Nucleic acid-binding proteins"/>
    <property type="match status" value="1"/>
</dbReference>
<gene>
    <name evidence="1" type="ordered locus">Smar_0777</name>
</gene>
<accession>A3DML8</accession>
<dbReference type="GeneID" id="4906578"/>
<dbReference type="OrthoDB" id="7902at2157"/>
<name>A3DML8_STAMF</name>
<dbReference type="InterPro" id="IPR012340">
    <property type="entry name" value="NA-bd_OB-fold"/>
</dbReference>
<evidence type="ECO:0000313" key="2">
    <source>
        <dbReference type="Proteomes" id="UP000000254"/>
    </source>
</evidence>
<keyword evidence="2" id="KW-1185">Reference proteome</keyword>
<dbReference type="PANTHER" id="PTHR40734:SF1">
    <property type="entry name" value="DNA-BINDING PROTEIN"/>
    <property type="match status" value="1"/>
</dbReference>
<sequence length="213" mass="25533">MYAYRRRTGRRGERRFYCKEPYMIVLDFMEFGNPTDRHYEHRNQPVAQGIGTKYFTLLEAVPLPAIRLEIFEKVDLGPHSKVRRPIYIVYDDLTSVARTNLEEAVKRIILENEKYFVEFFNIAEPVNIRLHALELLPGIGKKTMRSILYERERKRFESFKDIRERTKIDPVKVLTERIIDELRGGEKYYLFIKPPERKGIYLGYLERIYGEIF</sequence>
<dbReference type="Pfam" id="PF04919">
    <property type="entry name" value="DUF655"/>
    <property type="match status" value="1"/>
</dbReference>
<organism evidence="1 2">
    <name type="scientific">Staphylothermus marinus (strain ATCC 43588 / DSM 3639 / JCM 9404 / F1)</name>
    <dbReference type="NCBI Taxonomy" id="399550"/>
    <lineage>
        <taxon>Archaea</taxon>
        <taxon>Thermoproteota</taxon>
        <taxon>Thermoprotei</taxon>
        <taxon>Desulfurococcales</taxon>
        <taxon>Desulfurococcaceae</taxon>
        <taxon>Staphylothermus</taxon>
    </lineage>
</organism>
<dbReference type="Proteomes" id="UP000000254">
    <property type="component" value="Chromosome"/>
</dbReference>
<dbReference type="PANTHER" id="PTHR40734">
    <property type="entry name" value="TRNA-SPECIFIC ADENOSINE DEAMINASE-RELATED"/>
    <property type="match status" value="1"/>
</dbReference>
<reference evidence="1 2" key="2">
    <citation type="journal article" date="2009" name="Stand. Genomic Sci.">
        <title>Complete genome sequence of Staphylothermus marinus Stetter and Fiala 1986 type strain F1.</title>
        <authorList>
            <person name="Anderson I.J."/>
            <person name="Sun H."/>
            <person name="Lapidus A."/>
            <person name="Copeland A."/>
            <person name="Glavina Del Rio T."/>
            <person name="Tice H."/>
            <person name="Dalin E."/>
            <person name="Lucas S."/>
            <person name="Barry K."/>
            <person name="Land M."/>
            <person name="Richardson P."/>
            <person name="Huber H."/>
            <person name="Kyrpides N.C."/>
        </authorList>
    </citation>
    <scope>NUCLEOTIDE SEQUENCE [LARGE SCALE GENOMIC DNA]</scope>
    <source>
        <strain evidence="2">ATCC 43588 / DSM 3639 / JCM 9404 / F1</strain>
    </source>
</reference>
<dbReference type="RefSeq" id="WP_011839069.1">
    <property type="nucleotide sequence ID" value="NC_009033.1"/>
</dbReference>
<dbReference type="KEGG" id="smr:Smar_0777"/>
<protein>
    <recommendedName>
        <fullName evidence="3">DUF655 domain-containing protein</fullName>
    </recommendedName>
</protein>
<dbReference type="AlphaFoldDB" id="A3DML8"/>
<evidence type="ECO:0000313" key="1">
    <source>
        <dbReference type="EMBL" id="ABN69878.1"/>
    </source>
</evidence>
<dbReference type="STRING" id="399550.Smar_0777"/>
<reference evidence="2" key="1">
    <citation type="journal article" date="2009" name="BMC Genomics">
        <title>The complete genome sequence of Staphylothermus marinus reveals differences in sulfur metabolism among heterotrophic Crenarchaeota.</title>
        <authorList>
            <person name="Anderson I.J."/>
            <person name="Dharmarajan L."/>
            <person name="Rodriguez J."/>
            <person name="Hooper S."/>
            <person name="Porat I."/>
            <person name="Ulrich L.E."/>
            <person name="Elkins J.G."/>
            <person name="Mavromatis K."/>
            <person name="Sun H."/>
            <person name="Land M."/>
            <person name="Lapidus A."/>
            <person name="Lucas S."/>
            <person name="Barry K."/>
            <person name="Huber H."/>
            <person name="Zhulin I.B."/>
            <person name="Whitman W.B."/>
            <person name="Mukhopadhyay B."/>
            <person name="Woese C."/>
            <person name="Bristow J."/>
            <person name="Kyrpides N."/>
        </authorList>
    </citation>
    <scope>NUCLEOTIDE SEQUENCE [LARGE SCALE GENOMIC DNA]</scope>
    <source>
        <strain evidence="2">ATCC 43588 / DSM 3639 / JCM 9404 / F1</strain>
    </source>
</reference>
<evidence type="ECO:0008006" key="3">
    <source>
        <dbReference type="Google" id="ProtNLM"/>
    </source>
</evidence>